<dbReference type="PANTHER" id="PTHR33116">
    <property type="entry name" value="REVERSE TRANSCRIPTASE ZINC-BINDING DOMAIN-CONTAINING PROTEIN-RELATED-RELATED"/>
    <property type="match status" value="1"/>
</dbReference>
<protein>
    <recommendedName>
        <fullName evidence="1">Reverse transcriptase zinc-binding domain-containing protein</fullName>
    </recommendedName>
</protein>
<accession>A0ABQ9C1R2</accession>
<reference evidence="2" key="2">
    <citation type="journal article" date="2023" name="Int. J. Mol. Sci.">
        <title>De Novo Assembly and Annotation of 11 Diverse Shrub Willow (Salix) Genomes Reveals Novel Gene Organization in Sex-Linked Regions.</title>
        <authorList>
            <person name="Hyden B."/>
            <person name="Feng K."/>
            <person name="Yates T.B."/>
            <person name="Jawdy S."/>
            <person name="Cereghino C."/>
            <person name="Smart L.B."/>
            <person name="Muchero W."/>
        </authorList>
    </citation>
    <scope>NUCLEOTIDE SEQUENCE</scope>
    <source>
        <tissue evidence="2">Shoot tip</tissue>
    </source>
</reference>
<evidence type="ECO:0000259" key="1">
    <source>
        <dbReference type="Pfam" id="PF13966"/>
    </source>
</evidence>
<comment type="caution">
    <text evidence="2">The sequence shown here is derived from an EMBL/GenBank/DDBJ whole genome shotgun (WGS) entry which is preliminary data.</text>
</comment>
<keyword evidence="3" id="KW-1185">Reference proteome</keyword>
<organism evidence="2 3">
    <name type="scientific">Salix suchowensis</name>
    <dbReference type="NCBI Taxonomy" id="1278906"/>
    <lineage>
        <taxon>Eukaryota</taxon>
        <taxon>Viridiplantae</taxon>
        <taxon>Streptophyta</taxon>
        <taxon>Embryophyta</taxon>
        <taxon>Tracheophyta</taxon>
        <taxon>Spermatophyta</taxon>
        <taxon>Magnoliopsida</taxon>
        <taxon>eudicotyledons</taxon>
        <taxon>Gunneridae</taxon>
        <taxon>Pentapetalae</taxon>
        <taxon>rosids</taxon>
        <taxon>fabids</taxon>
        <taxon>Malpighiales</taxon>
        <taxon>Salicaceae</taxon>
        <taxon>Saliceae</taxon>
        <taxon>Salix</taxon>
    </lineage>
</organism>
<proteinExistence type="predicted"/>
<evidence type="ECO:0000313" key="3">
    <source>
        <dbReference type="Proteomes" id="UP001141253"/>
    </source>
</evidence>
<dbReference type="Pfam" id="PF13966">
    <property type="entry name" value="zf-RVT"/>
    <property type="match status" value="1"/>
</dbReference>
<feature type="domain" description="Reverse transcriptase zinc-binding" evidence="1">
    <location>
        <begin position="192"/>
        <end position="276"/>
    </location>
</feature>
<dbReference type="Proteomes" id="UP001141253">
    <property type="component" value="Chromosome 1"/>
</dbReference>
<reference evidence="2" key="1">
    <citation type="submission" date="2022-10" db="EMBL/GenBank/DDBJ databases">
        <authorList>
            <person name="Hyden B.L."/>
            <person name="Feng K."/>
            <person name="Yates T."/>
            <person name="Jawdy S."/>
            <person name="Smart L.B."/>
            <person name="Muchero W."/>
        </authorList>
    </citation>
    <scope>NUCLEOTIDE SEQUENCE</scope>
    <source>
        <tissue evidence="2">Shoot tip</tissue>
    </source>
</reference>
<gene>
    <name evidence="2" type="ORF">OIU77_022841</name>
</gene>
<dbReference type="EMBL" id="JAPFFI010000005">
    <property type="protein sequence ID" value="KAJ6393467.1"/>
    <property type="molecule type" value="Genomic_DNA"/>
</dbReference>
<dbReference type="PANTHER" id="PTHR33116:SF76">
    <property type="entry name" value="DUF4283 DOMAIN-CONTAINING PROTEIN"/>
    <property type="match status" value="1"/>
</dbReference>
<dbReference type="InterPro" id="IPR026960">
    <property type="entry name" value="RVT-Znf"/>
</dbReference>
<sequence>MAAFLWRGPSLATSGAKVSWSQLCYPHQEGGLGLKRIGEWNKAATVKHIWRLLTAKNSIWVDWVKAELLRGKCIWQVQATGASSWAWRKILESRKWFCGKFTVNIGNGANTSLWFDHWLPNGSMLYNSCSARVLASTGLPWNASVASIIRNGEWSFPSGHQGISAIWNTIRFKPNNQREDSIVWKGTASGIFSIASAWDFIRCKKDADPYASIIWYPGNVPRFSFIHWLAARGRLATMDLPHVQQLISSSTCVLCGLLPETHNHLFFECEYSRLVWGNISSKINIRSPTLNWNLFMQWAATRFKHKSKCSHYIARQAISTSIYVIWQERNSRVFKNQHKAADTLTMEAINIMRILFLHCHKPIPIALQNEWNL</sequence>
<name>A0ABQ9C1R2_9ROSI</name>
<evidence type="ECO:0000313" key="2">
    <source>
        <dbReference type="EMBL" id="KAJ6393467.1"/>
    </source>
</evidence>